<dbReference type="RefSeq" id="XP_004039558.1">
    <property type="nucleotide sequence ID" value="XM_004039510.1"/>
</dbReference>
<dbReference type="EMBL" id="GL983171">
    <property type="protein sequence ID" value="EGR34254.1"/>
    <property type="molecule type" value="Genomic_DNA"/>
</dbReference>
<dbReference type="InParanoid" id="G0QKK3"/>
<dbReference type="AlphaFoldDB" id="G0QKK3"/>
<keyword evidence="1" id="KW-0472">Membrane</keyword>
<gene>
    <name evidence="2" type="ORF">IMG5_019010</name>
</gene>
<evidence type="ECO:0000313" key="3">
    <source>
        <dbReference type="Proteomes" id="UP000008983"/>
    </source>
</evidence>
<proteinExistence type="predicted"/>
<evidence type="ECO:0000313" key="2">
    <source>
        <dbReference type="EMBL" id="EGR34254.1"/>
    </source>
</evidence>
<dbReference type="Proteomes" id="UP000008983">
    <property type="component" value="Unassembled WGS sequence"/>
</dbReference>
<organism evidence="2 3">
    <name type="scientific">Ichthyophthirius multifiliis</name>
    <name type="common">White spot disease agent</name>
    <name type="synonym">Ich</name>
    <dbReference type="NCBI Taxonomy" id="5932"/>
    <lineage>
        <taxon>Eukaryota</taxon>
        <taxon>Sar</taxon>
        <taxon>Alveolata</taxon>
        <taxon>Ciliophora</taxon>
        <taxon>Intramacronucleata</taxon>
        <taxon>Oligohymenophorea</taxon>
        <taxon>Hymenostomatida</taxon>
        <taxon>Ophryoglenina</taxon>
        <taxon>Ichthyophthirius</taxon>
    </lineage>
</organism>
<name>G0QKK3_ICHMU</name>
<keyword evidence="3" id="KW-1185">Reference proteome</keyword>
<protein>
    <recommendedName>
        <fullName evidence="4">Transmembrane protein</fullName>
    </recommendedName>
</protein>
<dbReference type="GeneID" id="14910444"/>
<reference evidence="2 3" key="1">
    <citation type="submission" date="2011-07" db="EMBL/GenBank/DDBJ databases">
        <authorList>
            <person name="Coyne R."/>
            <person name="Brami D."/>
            <person name="Johnson J."/>
            <person name="Hostetler J."/>
            <person name="Hannick L."/>
            <person name="Clark T."/>
            <person name="Cassidy-Hanley D."/>
            <person name="Inman J."/>
        </authorList>
    </citation>
    <scope>NUCLEOTIDE SEQUENCE [LARGE SCALE GENOMIC DNA]</scope>
    <source>
        <strain evidence="2 3">G5</strain>
    </source>
</reference>
<keyword evidence="1" id="KW-1133">Transmembrane helix</keyword>
<keyword evidence="1" id="KW-0812">Transmembrane</keyword>
<sequence length="112" mass="13641">MKKMISIIKRFLRFYFLKWILDQNLIILIIQIYQRIFILIQMKIKAFCLFSILEGKMKLFIGKNSKKIFKIICVYLKITSRSKILLSILQKGMPFRNLTQMKINFYNSFYRL</sequence>
<feature type="transmembrane region" description="Helical" evidence="1">
    <location>
        <begin position="12"/>
        <end position="30"/>
    </location>
</feature>
<evidence type="ECO:0008006" key="4">
    <source>
        <dbReference type="Google" id="ProtNLM"/>
    </source>
</evidence>
<evidence type="ECO:0000256" key="1">
    <source>
        <dbReference type="SAM" id="Phobius"/>
    </source>
</evidence>
<accession>G0QKK3</accession>